<dbReference type="SUPFAM" id="SSF55307">
    <property type="entry name" value="Tubulin C-terminal domain-like"/>
    <property type="match status" value="1"/>
</dbReference>
<dbReference type="Gene3D" id="3.30.1330.20">
    <property type="entry name" value="Tubulin/FtsZ, C-terminal domain"/>
    <property type="match status" value="1"/>
</dbReference>
<dbReference type="SMART" id="SM00865">
    <property type="entry name" value="Tubulin_C"/>
    <property type="match status" value="1"/>
</dbReference>
<dbReference type="Proteomes" id="UP001249959">
    <property type="component" value="Unassembled WGS sequence"/>
</dbReference>
<keyword evidence="4 8" id="KW-0132">Cell division</keyword>
<dbReference type="NCBIfam" id="TIGR00065">
    <property type="entry name" value="ftsZ"/>
    <property type="match status" value="1"/>
</dbReference>
<dbReference type="PANTHER" id="PTHR30314:SF3">
    <property type="entry name" value="MITOCHONDRIAL DIVISION PROTEIN FSZA"/>
    <property type="match status" value="1"/>
</dbReference>
<comment type="caution">
    <text evidence="8">The sequence shown here is derived from an EMBL/GenBank/DDBJ whole genome shotgun (WGS) entry which is preliminary data.</text>
</comment>
<dbReference type="InterPro" id="IPR036525">
    <property type="entry name" value="Tubulin/FtsZ_GTPase_sf"/>
</dbReference>
<feature type="domain" description="Tubulin/FtsZ 2-layer sandwich" evidence="7">
    <location>
        <begin position="215"/>
        <end position="336"/>
    </location>
</feature>
<proteinExistence type="inferred from homology"/>
<dbReference type="InterPro" id="IPR003008">
    <property type="entry name" value="Tubulin_FtsZ_GTPase"/>
</dbReference>
<feature type="binding site" evidence="4">
    <location>
        <position position="152"/>
    </location>
    <ligand>
        <name>GTP</name>
        <dbReference type="ChEBI" id="CHEBI:37565"/>
    </ligand>
</feature>
<dbReference type="InterPro" id="IPR018316">
    <property type="entry name" value="Tubulin/FtsZ_2-layer-sand-dom"/>
</dbReference>
<comment type="subcellular location">
    <subcellularLocation>
        <location evidence="4">Cytoplasm</location>
    </subcellularLocation>
    <text evidence="4">Assembles at midcell at the inner surface of the cytoplasmic membrane.</text>
</comment>
<gene>
    <name evidence="4 8" type="primary">ftsZ</name>
    <name evidence="8" type="ORF">PQG45_00195</name>
</gene>
<evidence type="ECO:0000259" key="6">
    <source>
        <dbReference type="SMART" id="SM00864"/>
    </source>
</evidence>
<dbReference type="HAMAP" id="MF_00909">
    <property type="entry name" value="FtsZ"/>
    <property type="match status" value="1"/>
</dbReference>
<evidence type="ECO:0000256" key="4">
    <source>
        <dbReference type="HAMAP-Rule" id="MF_00909"/>
    </source>
</evidence>
<name>A0ABU3TP39_9BACT</name>
<dbReference type="SMART" id="SM00864">
    <property type="entry name" value="Tubulin"/>
    <property type="match status" value="1"/>
</dbReference>
<feature type="domain" description="Tubulin/FtsZ GTPase" evidence="6">
    <location>
        <begin position="24"/>
        <end position="213"/>
    </location>
</feature>
<dbReference type="Pfam" id="PF12327">
    <property type="entry name" value="FtsZ_C"/>
    <property type="match status" value="1"/>
</dbReference>
<evidence type="ECO:0000256" key="5">
    <source>
        <dbReference type="NCBIfam" id="TIGR00065"/>
    </source>
</evidence>
<dbReference type="SUPFAM" id="SSF52490">
    <property type="entry name" value="Tubulin nucleotide-binding domain-like"/>
    <property type="match status" value="1"/>
</dbReference>
<dbReference type="PRINTS" id="PR00423">
    <property type="entry name" value="CELLDVISFTSZ"/>
</dbReference>
<dbReference type="GO" id="GO:0051301">
    <property type="term" value="P:cell division"/>
    <property type="evidence" value="ECO:0007669"/>
    <property type="project" value="UniProtKB-KW"/>
</dbReference>
<accession>A0ABU3TP39</accession>
<keyword evidence="3 4" id="KW-0342">GTP-binding</keyword>
<feature type="binding site" evidence="4">
    <location>
        <begin position="32"/>
        <end position="36"/>
    </location>
    <ligand>
        <name>GTP</name>
        <dbReference type="ChEBI" id="CHEBI:37565"/>
    </ligand>
</feature>
<evidence type="ECO:0000256" key="1">
    <source>
        <dbReference type="ARBA" id="ARBA00009690"/>
    </source>
</evidence>
<dbReference type="InterPro" id="IPR000158">
    <property type="entry name" value="Cell_div_FtsZ"/>
</dbReference>
<sequence length="425" mass="46469">MNTTNPSFYDHDMEMIPENTFKSIIKVVGIGGGGSNAVKHMQEMDIKGADLVICNTDSQALASNPVQTKIKLGQQGLGAGTDPEVGRLAAMESREKIQHMLSNETQMVFITAGMGGGTGTGAAPVIAEIARERNLLTVAVVTAPYNWEGRDKIQYALNGVEALKKYCDTVIVVMNDKLAEHYENLPMSEAFSKADDVLAKAVKSVVDVIAKPGDINTDFMDVKKVLTNAGKAMMSSAYGIGENRAFDAIAEALTSPLLNSQQIKGAKRILVTVSTGSSNQLKMKEQNIIINYLNERIYLQADMVKFGFSTDEELGDSLYLTVIAAGFEHEGDEFGGYFETSDGTYEAADELGQREFTPGSTITLDTESASNPMNDEERFHYMVDVYANGGLSETEFDVPTYRRNSVKLYALNRLPEEEWVTTDLY</sequence>
<organism evidence="8 9">
    <name type="scientific">Aquirufa regiilacus</name>
    <dbReference type="NCBI Taxonomy" id="3024868"/>
    <lineage>
        <taxon>Bacteria</taxon>
        <taxon>Pseudomonadati</taxon>
        <taxon>Bacteroidota</taxon>
        <taxon>Cytophagia</taxon>
        <taxon>Cytophagales</taxon>
        <taxon>Flectobacillaceae</taxon>
        <taxon>Aquirufa</taxon>
    </lineage>
</organism>
<comment type="similarity">
    <text evidence="1 4">Belongs to the FtsZ family.</text>
</comment>
<dbReference type="InterPro" id="IPR024757">
    <property type="entry name" value="FtsZ_C"/>
</dbReference>
<evidence type="ECO:0000313" key="9">
    <source>
        <dbReference type="Proteomes" id="UP001249959"/>
    </source>
</evidence>
<dbReference type="CDD" id="cd02201">
    <property type="entry name" value="FtsZ_type1"/>
    <property type="match status" value="1"/>
</dbReference>
<keyword evidence="4" id="KW-0963">Cytoplasm</keyword>
<feature type="binding site" evidence="4">
    <location>
        <position position="195"/>
    </location>
    <ligand>
        <name>GTP</name>
        <dbReference type="ChEBI" id="CHEBI:37565"/>
    </ligand>
</feature>
<dbReference type="Gene3D" id="3.40.50.1440">
    <property type="entry name" value="Tubulin/FtsZ, GTPase domain"/>
    <property type="match status" value="1"/>
</dbReference>
<comment type="function">
    <text evidence="4">Essential cell division protein that forms a contractile ring structure (Z ring) at the future cell division site. The regulation of the ring assembly controls the timing and the location of cell division. One of the functions of the FtsZ ring is to recruit other cell division proteins to the septum to produce a new cell wall between the dividing cells. Binds GTP and shows GTPase activity.</text>
</comment>
<feature type="binding site" evidence="4">
    <location>
        <begin position="117"/>
        <end position="119"/>
    </location>
    <ligand>
        <name>GTP</name>
        <dbReference type="ChEBI" id="CHEBI:37565"/>
    </ligand>
</feature>
<protein>
    <recommendedName>
        <fullName evidence="4 5">Cell division protein FtsZ</fullName>
    </recommendedName>
</protein>
<reference evidence="8 9" key="1">
    <citation type="submission" date="2023-09" db="EMBL/GenBank/DDBJ databases">
        <title>Aquirufa genomes.</title>
        <authorList>
            <person name="Pitt A."/>
        </authorList>
    </citation>
    <scope>NUCLEOTIDE SEQUENCE [LARGE SCALE GENOMIC DNA]</scope>
    <source>
        <strain evidence="8 9">LEOWEIH-7C</strain>
    </source>
</reference>
<evidence type="ECO:0000256" key="3">
    <source>
        <dbReference type="ARBA" id="ARBA00023134"/>
    </source>
</evidence>
<dbReference type="Pfam" id="PF00091">
    <property type="entry name" value="Tubulin"/>
    <property type="match status" value="1"/>
</dbReference>
<keyword evidence="9" id="KW-1185">Reference proteome</keyword>
<evidence type="ECO:0000313" key="8">
    <source>
        <dbReference type="EMBL" id="MDU0807447.1"/>
    </source>
</evidence>
<dbReference type="InterPro" id="IPR037103">
    <property type="entry name" value="Tubulin/FtsZ-like_C"/>
</dbReference>
<dbReference type="PANTHER" id="PTHR30314">
    <property type="entry name" value="CELL DIVISION PROTEIN FTSZ-RELATED"/>
    <property type="match status" value="1"/>
</dbReference>
<evidence type="ECO:0000256" key="2">
    <source>
        <dbReference type="ARBA" id="ARBA00022741"/>
    </source>
</evidence>
<dbReference type="EMBL" id="JAVNWW010000001">
    <property type="protein sequence ID" value="MDU0807447.1"/>
    <property type="molecule type" value="Genomic_DNA"/>
</dbReference>
<dbReference type="InterPro" id="IPR045061">
    <property type="entry name" value="FtsZ/CetZ"/>
</dbReference>
<dbReference type="RefSeq" id="WP_316070044.1">
    <property type="nucleotide sequence ID" value="NZ_JAVNWW010000001.1"/>
</dbReference>
<keyword evidence="4" id="KW-0131">Cell cycle</keyword>
<comment type="subunit">
    <text evidence="4">Homodimer. Polymerizes to form a dynamic ring structure in a strictly GTP-dependent manner. Interacts directly with several other division proteins.</text>
</comment>
<keyword evidence="2 4" id="KW-0547">Nucleotide-binding</keyword>
<dbReference type="InterPro" id="IPR008280">
    <property type="entry name" value="Tub_FtsZ_C"/>
</dbReference>
<feature type="binding site" evidence="4">
    <location>
        <position position="148"/>
    </location>
    <ligand>
        <name>GTP</name>
        <dbReference type="ChEBI" id="CHEBI:37565"/>
    </ligand>
</feature>
<evidence type="ECO:0000259" key="7">
    <source>
        <dbReference type="SMART" id="SM00865"/>
    </source>
</evidence>
<keyword evidence="4" id="KW-0717">Septation</keyword>